<organism evidence="10 11">
    <name type="scientific">Candidatus Methanocrinis alkalitolerans</name>
    <dbReference type="NCBI Taxonomy" id="3033395"/>
    <lineage>
        <taxon>Archaea</taxon>
        <taxon>Methanobacteriati</taxon>
        <taxon>Methanobacteriota</taxon>
        <taxon>Stenosarchaea group</taxon>
        <taxon>Methanomicrobia</taxon>
        <taxon>Methanotrichales</taxon>
        <taxon>Methanotrichaceae</taxon>
        <taxon>Methanocrinis</taxon>
    </lineage>
</organism>
<dbReference type="SUPFAM" id="SSF52540">
    <property type="entry name" value="P-loop containing nucleoside triphosphate hydrolases"/>
    <property type="match status" value="1"/>
</dbReference>
<evidence type="ECO:0000256" key="1">
    <source>
        <dbReference type="ARBA" id="ARBA00022448"/>
    </source>
</evidence>
<accession>A0ABT5XDJ2</accession>
<dbReference type="Gene3D" id="3.40.50.300">
    <property type="entry name" value="P-loop containing nucleotide triphosphate hydrolases"/>
    <property type="match status" value="1"/>
</dbReference>
<dbReference type="PANTHER" id="PTHR42781">
    <property type="entry name" value="SPERMIDINE/PUTRESCINE IMPORT ATP-BINDING PROTEIN POTA"/>
    <property type="match status" value="1"/>
</dbReference>
<dbReference type="EMBL" id="JARFPL010000009">
    <property type="protein sequence ID" value="MDF0592790.1"/>
    <property type="molecule type" value="Genomic_DNA"/>
</dbReference>
<evidence type="ECO:0000256" key="4">
    <source>
        <dbReference type="ARBA" id="ARBA00038307"/>
    </source>
</evidence>
<evidence type="ECO:0000256" key="7">
    <source>
        <dbReference type="ARBA" id="ARBA00041133"/>
    </source>
</evidence>
<dbReference type="Pfam" id="PF00005">
    <property type="entry name" value="ABC_tran"/>
    <property type="match status" value="1"/>
</dbReference>
<dbReference type="EC" id="7.3.2.6" evidence="6"/>
<sequence>MIESRGVRAVRGGVEVLRGVSLKAERGEALAVIGPTGSGKTTLLRILNLLDPPGGGRVLFDGVDVSAGERARFLARRRMAMVFQKPSLFNATVEKNVSYGLRVRGVCASAIEKLVGAALREVGLSGWEKRGAQGLSGGEAQRVALARALVTEPELLILDEATANLDPRTAEAIEALIRRVRDCGMTVVMATHDLGQARELADRVAVLMEGDVVGLGTAEEIFDSPGSEEVARFVCGRRRR</sequence>
<protein>
    <recommendedName>
        <fullName evidence="7">Molybdate/tungstate import ATP-binding protein WtpC</fullName>
        <ecNumber evidence="6">7.3.2.6</ecNumber>
    </recommendedName>
</protein>
<dbReference type="InterPro" id="IPR003439">
    <property type="entry name" value="ABC_transporter-like_ATP-bd"/>
</dbReference>
<evidence type="ECO:0000256" key="6">
    <source>
        <dbReference type="ARBA" id="ARBA00039025"/>
    </source>
</evidence>
<evidence type="ECO:0000259" key="9">
    <source>
        <dbReference type="PROSITE" id="PS50893"/>
    </source>
</evidence>
<dbReference type="InterPro" id="IPR005670">
    <property type="entry name" value="PstB-like"/>
</dbReference>
<proteinExistence type="inferred from homology"/>
<keyword evidence="2" id="KW-0547">Nucleotide-binding</keyword>
<comment type="subunit">
    <text evidence="5">The complex is composed of two ATP-binding proteins (WtpC), two transmembrane proteins (WtpB) and a solute-binding protein (WtpA).</text>
</comment>
<feature type="domain" description="ABC transporter" evidence="9">
    <location>
        <begin position="2"/>
        <end position="234"/>
    </location>
</feature>
<dbReference type="Proteomes" id="UP001215956">
    <property type="component" value="Unassembled WGS sequence"/>
</dbReference>
<dbReference type="InterPro" id="IPR027417">
    <property type="entry name" value="P-loop_NTPase"/>
</dbReference>
<dbReference type="PROSITE" id="PS50893">
    <property type="entry name" value="ABC_TRANSPORTER_2"/>
    <property type="match status" value="1"/>
</dbReference>
<keyword evidence="11" id="KW-1185">Reference proteome</keyword>
<evidence type="ECO:0000256" key="3">
    <source>
        <dbReference type="ARBA" id="ARBA00022840"/>
    </source>
</evidence>
<keyword evidence="3 10" id="KW-0067">ATP-binding</keyword>
<reference evidence="10 11" key="1">
    <citation type="submission" date="2023-03" db="EMBL/GenBank/DDBJ databases">
        <title>Whole genome sequencing of Methanotrichaceae archaeon M04Ac.</title>
        <authorList>
            <person name="Khomyakova M.A."/>
            <person name="Merkel A.Y."/>
            <person name="Slobodkin A.I."/>
        </authorList>
    </citation>
    <scope>NUCLEOTIDE SEQUENCE [LARGE SCALE GENOMIC DNA]</scope>
    <source>
        <strain evidence="10 11">M04Ac</strain>
    </source>
</reference>
<dbReference type="PANTHER" id="PTHR42781:SF9">
    <property type="entry name" value="AMINO ACID ABC TRANSPORTER, ATP-BINDING PROTEIN-RELATED"/>
    <property type="match status" value="1"/>
</dbReference>
<dbReference type="GO" id="GO:0005524">
    <property type="term" value="F:ATP binding"/>
    <property type="evidence" value="ECO:0007669"/>
    <property type="project" value="UniProtKB-KW"/>
</dbReference>
<keyword evidence="1" id="KW-0813">Transport</keyword>
<evidence type="ECO:0000313" key="10">
    <source>
        <dbReference type="EMBL" id="MDF0592790.1"/>
    </source>
</evidence>
<comment type="catalytic activity">
    <reaction evidence="8">
        <text>tungstate(in) + ATP + H2O = tungstate(out) + ADP + phosphate + H(+)</text>
        <dbReference type="Rhea" id="RHEA:35027"/>
        <dbReference type="ChEBI" id="CHEBI:15377"/>
        <dbReference type="ChEBI" id="CHEBI:15378"/>
        <dbReference type="ChEBI" id="CHEBI:30616"/>
        <dbReference type="ChEBI" id="CHEBI:43474"/>
        <dbReference type="ChEBI" id="CHEBI:46502"/>
        <dbReference type="ChEBI" id="CHEBI:456216"/>
        <dbReference type="EC" id="7.3.2.6"/>
    </reaction>
</comment>
<gene>
    <name evidence="10" type="ORF">P0O24_04245</name>
</gene>
<evidence type="ECO:0000256" key="5">
    <source>
        <dbReference type="ARBA" id="ARBA00038781"/>
    </source>
</evidence>
<dbReference type="CDD" id="cd03260">
    <property type="entry name" value="ABC_PstB_phosphate_transporter"/>
    <property type="match status" value="1"/>
</dbReference>
<dbReference type="PROSITE" id="PS00211">
    <property type="entry name" value="ABC_TRANSPORTER_1"/>
    <property type="match status" value="1"/>
</dbReference>
<dbReference type="InterPro" id="IPR003593">
    <property type="entry name" value="AAA+_ATPase"/>
</dbReference>
<evidence type="ECO:0000256" key="2">
    <source>
        <dbReference type="ARBA" id="ARBA00022741"/>
    </source>
</evidence>
<name>A0ABT5XDJ2_9EURY</name>
<dbReference type="InterPro" id="IPR050093">
    <property type="entry name" value="ABC_SmlMolc_Importer"/>
</dbReference>
<evidence type="ECO:0000313" key="11">
    <source>
        <dbReference type="Proteomes" id="UP001215956"/>
    </source>
</evidence>
<dbReference type="SMART" id="SM00382">
    <property type="entry name" value="AAA"/>
    <property type="match status" value="1"/>
</dbReference>
<dbReference type="RefSeq" id="WP_316968495.1">
    <property type="nucleotide sequence ID" value="NZ_JARFPL010000009.1"/>
</dbReference>
<evidence type="ECO:0000256" key="8">
    <source>
        <dbReference type="ARBA" id="ARBA00047936"/>
    </source>
</evidence>
<comment type="caution">
    <text evidence="10">The sequence shown here is derived from an EMBL/GenBank/DDBJ whole genome shotgun (WGS) entry which is preliminary data.</text>
</comment>
<dbReference type="InterPro" id="IPR017871">
    <property type="entry name" value="ABC_transporter-like_CS"/>
</dbReference>
<comment type="similarity">
    <text evidence="4">Belongs to the ABC transporter superfamily. Sulfate/tungstate importer (TC 3.A.1.6) family.</text>
</comment>